<feature type="transmembrane region" description="Helical" evidence="4">
    <location>
        <begin position="453"/>
        <end position="475"/>
    </location>
</feature>
<protein>
    <submittedName>
        <fullName evidence="5">Spore germination protein</fullName>
    </submittedName>
</protein>
<dbReference type="InterPro" id="IPR004995">
    <property type="entry name" value="Spore_Ger"/>
</dbReference>
<dbReference type="eggNOG" id="COG0697">
    <property type="taxonomic scope" value="Bacteria"/>
</dbReference>
<dbReference type="EMBL" id="CP080467">
    <property type="protein sequence ID" value="UNO47710.1"/>
    <property type="molecule type" value="Genomic_DNA"/>
</dbReference>
<keyword evidence="4" id="KW-1133">Transmembrane helix</keyword>
<dbReference type="PIRSF" id="PIRSF005690">
    <property type="entry name" value="GerBA"/>
    <property type="match status" value="1"/>
</dbReference>
<dbReference type="GO" id="GO:0009847">
    <property type="term" value="P:spore germination"/>
    <property type="evidence" value="ECO:0007669"/>
    <property type="project" value="InterPro"/>
</dbReference>
<proteinExistence type="inferred from homology"/>
<sequence>MASRKRTTIKLSTKGTILHAPQPPIEAQSGDSSPMRLSERLDVNLTYLKSIFANASDIHFREFRIFDGRPAAIIYIQGLTDKAEIDDNLLRPLAQPNHAVDRVIEHPHRLPLGVLFEEYVHIAGAKQVATLQEAIKMVIEETNVLLLVEDEPVALAVSAAKSPDRAVEEPNTEAVIRGPRQGFNENIQTSLALLRTRIRSTAFCVESFDLGRYTKTTVALCYIDGIASSNLVDEIRSRLKRIDIDGIIDSGYIEELIEDSPHSPFPQIQNTERPDVVVSQLLEGKVAILANGSPFALILPINFWGLMQASEDYYERYMIANAIRALRFIFLFINLYLPSLYVAITTFHQEMLPTKALLSIAAAREVTPFPAVVEALIMEITFEALREAGVRLPKTVGSAISIVGALVIGQAAVQAGIVSAPMVIVVSITGIGSFVIPRYNLAITLRMLRFPMILLAGTLGLFGIVVTTLAVIIHLSSLRSAGIPYLSPVIPFHWRDMKDAIVRAPRWAMQQRPAESGKANPRRESNATRKSRRLPSRQRARS</sequence>
<dbReference type="AlphaFoldDB" id="T0CV77"/>
<keyword evidence="4" id="KW-0812">Transmembrane</keyword>
<evidence type="ECO:0000256" key="1">
    <source>
        <dbReference type="ARBA" id="ARBA00005278"/>
    </source>
</evidence>
<dbReference type="PANTHER" id="PTHR22550">
    <property type="entry name" value="SPORE GERMINATION PROTEIN"/>
    <property type="match status" value="1"/>
</dbReference>
<feature type="transmembrane region" description="Helical" evidence="4">
    <location>
        <begin position="423"/>
        <end position="441"/>
    </location>
</feature>
<dbReference type="Proteomes" id="UP000829401">
    <property type="component" value="Chromosome"/>
</dbReference>
<accession>T0CV77</accession>
<evidence type="ECO:0000256" key="4">
    <source>
        <dbReference type="SAM" id="Phobius"/>
    </source>
</evidence>
<organism evidence="5 6">
    <name type="scientific">Alicyclobacillus acidoterrestris (strain ATCC 49025 / DSM 3922 / CIP 106132 / NCIMB 13137 / GD3B)</name>
    <dbReference type="NCBI Taxonomy" id="1356854"/>
    <lineage>
        <taxon>Bacteria</taxon>
        <taxon>Bacillati</taxon>
        <taxon>Bacillota</taxon>
        <taxon>Bacilli</taxon>
        <taxon>Bacillales</taxon>
        <taxon>Alicyclobacillaceae</taxon>
        <taxon>Alicyclobacillus</taxon>
    </lineage>
</organism>
<feature type="transmembrane region" description="Helical" evidence="4">
    <location>
        <begin position="398"/>
        <end position="417"/>
    </location>
</feature>
<feature type="compositionally biased region" description="Basic residues" evidence="3">
    <location>
        <begin position="529"/>
        <end position="542"/>
    </location>
</feature>
<keyword evidence="6" id="KW-1185">Reference proteome</keyword>
<evidence type="ECO:0000256" key="2">
    <source>
        <dbReference type="ARBA" id="ARBA00023136"/>
    </source>
</evidence>
<reference evidence="6" key="1">
    <citation type="journal article" date="2022" name="G3 (Bethesda)">
        <title>Unveiling the complete genome sequence of Alicyclobacillus acidoterrestris DSM 3922T, a taint-producing strain.</title>
        <authorList>
            <person name="Leonardo I.C."/>
            <person name="Barreto Crespo M.T."/>
            <person name="Gaspar F.B."/>
        </authorList>
    </citation>
    <scope>NUCLEOTIDE SEQUENCE [LARGE SCALE GENOMIC DNA]</scope>
    <source>
        <strain evidence="6">DSM 3922</strain>
    </source>
</reference>
<comment type="similarity">
    <text evidence="1">Belongs to the GerABKA family.</text>
</comment>
<evidence type="ECO:0000313" key="5">
    <source>
        <dbReference type="EMBL" id="UNO47710.1"/>
    </source>
</evidence>
<dbReference type="InterPro" id="IPR050768">
    <property type="entry name" value="UPF0353/GerABKA_families"/>
</dbReference>
<feature type="region of interest" description="Disordered" evidence="3">
    <location>
        <begin position="509"/>
        <end position="542"/>
    </location>
</feature>
<keyword evidence="2 4" id="KW-0472">Membrane</keyword>
<feature type="transmembrane region" description="Helical" evidence="4">
    <location>
        <begin position="325"/>
        <end position="344"/>
    </location>
</feature>
<dbReference type="Pfam" id="PF03323">
    <property type="entry name" value="GerA"/>
    <property type="match status" value="1"/>
</dbReference>
<accession>A0A9E7CRD5</accession>
<evidence type="ECO:0000313" key="6">
    <source>
        <dbReference type="Proteomes" id="UP000829401"/>
    </source>
</evidence>
<name>T0CV77_ALIAG</name>
<evidence type="ECO:0000256" key="3">
    <source>
        <dbReference type="SAM" id="MobiDB-lite"/>
    </source>
</evidence>
<dbReference type="PANTHER" id="PTHR22550:SF5">
    <property type="entry name" value="LEUCINE ZIPPER PROTEIN 4"/>
    <property type="match status" value="1"/>
</dbReference>
<dbReference type="STRING" id="1356854.N007_13420"/>
<dbReference type="GO" id="GO:0016020">
    <property type="term" value="C:membrane"/>
    <property type="evidence" value="ECO:0007669"/>
    <property type="project" value="InterPro"/>
</dbReference>
<dbReference type="KEGG" id="aaco:K1I37_13540"/>
<dbReference type="RefSeq" id="WP_021297737.1">
    <property type="nucleotide sequence ID" value="NZ_AURB01000159.1"/>
</dbReference>
<gene>
    <name evidence="5" type="ORF">K1I37_13540</name>
</gene>